<dbReference type="Proteomes" id="UP000366051">
    <property type="component" value="Chromosome"/>
</dbReference>
<reference evidence="2" key="1">
    <citation type="submission" date="2019-11" db="EMBL/GenBank/DDBJ databases">
        <title>Genome sequence of Heliorestis convoluta strain HH, an alkaliphilic and minimalistic phototrophic bacterium from a soda lake in Egypt.</title>
        <authorList>
            <person name="Dewey E.D."/>
            <person name="Stokes L.M."/>
            <person name="Burchell B.M."/>
            <person name="Shaffer K.N."/>
            <person name="Huntington A.M."/>
            <person name="Baker J.M."/>
            <person name="Nadendla S."/>
            <person name="Giglio M.G."/>
            <person name="Touchman J.W."/>
            <person name="Blankenship R.E."/>
            <person name="Madigan M.T."/>
            <person name="Sattley W.M."/>
        </authorList>
    </citation>
    <scope>NUCLEOTIDE SEQUENCE [LARGE SCALE GENOMIC DNA]</scope>
    <source>
        <strain evidence="2">HH</strain>
    </source>
</reference>
<organism evidence="1 2">
    <name type="scientific">Heliorestis convoluta</name>
    <dbReference type="NCBI Taxonomy" id="356322"/>
    <lineage>
        <taxon>Bacteria</taxon>
        <taxon>Bacillati</taxon>
        <taxon>Bacillota</taxon>
        <taxon>Clostridia</taxon>
        <taxon>Eubacteriales</taxon>
        <taxon>Heliobacteriaceae</taxon>
        <taxon>Heliorestis</taxon>
    </lineage>
</organism>
<name>A0A5Q2N5A2_9FIRM</name>
<keyword evidence="2" id="KW-1185">Reference proteome</keyword>
<gene>
    <name evidence="1" type="ORF">FTV88_2394</name>
</gene>
<dbReference type="KEGG" id="hcv:FTV88_2394"/>
<dbReference type="EMBL" id="CP045875">
    <property type="protein sequence ID" value="QGG48492.1"/>
    <property type="molecule type" value="Genomic_DNA"/>
</dbReference>
<evidence type="ECO:0000313" key="1">
    <source>
        <dbReference type="EMBL" id="QGG48492.1"/>
    </source>
</evidence>
<evidence type="ECO:0000313" key="2">
    <source>
        <dbReference type="Proteomes" id="UP000366051"/>
    </source>
</evidence>
<protein>
    <submittedName>
        <fullName evidence="1">Uncharacterized protein</fullName>
    </submittedName>
</protein>
<sequence>MQKVIEAEQRKLKVLINEVRVHRRFLAYCKENGVPLPKATEKVIQNEIDHLTSKKKLLGYQ</sequence>
<proteinExistence type="predicted"/>
<accession>A0A5Q2N5A2</accession>
<dbReference type="OrthoDB" id="9863683at2"/>
<dbReference type="AlphaFoldDB" id="A0A5Q2N5A2"/>
<dbReference type="RefSeq" id="WP_153725658.1">
    <property type="nucleotide sequence ID" value="NZ_CP045875.1"/>
</dbReference>